<evidence type="ECO:0000256" key="1">
    <source>
        <dbReference type="SAM" id="MobiDB-lite"/>
    </source>
</evidence>
<reference evidence="2" key="2">
    <citation type="journal article" date="2015" name="Data Brief">
        <title>Shoot transcriptome of the giant reed, Arundo donax.</title>
        <authorList>
            <person name="Barrero R.A."/>
            <person name="Guerrero F.D."/>
            <person name="Moolhuijzen P."/>
            <person name="Goolsby J.A."/>
            <person name="Tidwell J."/>
            <person name="Bellgard S.E."/>
            <person name="Bellgard M.I."/>
        </authorList>
    </citation>
    <scope>NUCLEOTIDE SEQUENCE</scope>
    <source>
        <tissue evidence="2">Shoot tissue taken approximately 20 cm above the soil surface</tissue>
    </source>
</reference>
<accession>A0A0A9CHW8</accession>
<dbReference type="AlphaFoldDB" id="A0A0A9CHW8"/>
<dbReference type="EMBL" id="GBRH01222754">
    <property type="protein sequence ID" value="JAD75141.1"/>
    <property type="molecule type" value="Transcribed_RNA"/>
</dbReference>
<feature type="compositionally biased region" description="Pro residues" evidence="1">
    <location>
        <begin position="11"/>
        <end position="26"/>
    </location>
</feature>
<reference evidence="2" key="1">
    <citation type="submission" date="2014-09" db="EMBL/GenBank/DDBJ databases">
        <authorList>
            <person name="Magalhaes I.L.F."/>
            <person name="Oliveira U."/>
            <person name="Santos F.R."/>
            <person name="Vidigal T.H.D.A."/>
            <person name="Brescovit A.D."/>
            <person name="Santos A.J."/>
        </authorList>
    </citation>
    <scope>NUCLEOTIDE SEQUENCE</scope>
    <source>
        <tissue evidence="2">Shoot tissue taken approximately 20 cm above the soil surface</tissue>
    </source>
</reference>
<organism evidence="2">
    <name type="scientific">Arundo donax</name>
    <name type="common">Giant reed</name>
    <name type="synonym">Donax arundinaceus</name>
    <dbReference type="NCBI Taxonomy" id="35708"/>
    <lineage>
        <taxon>Eukaryota</taxon>
        <taxon>Viridiplantae</taxon>
        <taxon>Streptophyta</taxon>
        <taxon>Embryophyta</taxon>
        <taxon>Tracheophyta</taxon>
        <taxon>Spermatophyta</taxon>
        <taxon>Magnoliopsida</taxon>
        <taxon>Liliopsida</taxon>
        <taxon>Poales</taxon>
        <taxon>Poaceae</taxon>
        <taxon>PACMAD clade</taxon>
        <taxon>Arundinoideae</taxon>
        <taxon>Arundineae</taxon>
        <taxon>Arundo</taxon>
    </lineage>
</organism>
<evidence type="ECO:0000313" key="2">
    <source>
        <dbReference type="EMBL" id="JAD75141.1"/>
    </source>
</evidence>
<name>A0A0A9CHW8_ARUDO</name>
<feature type="region of interest" description="Disordered" evidence="1">
    <location>
        <begin position="10"/>
        <end position="50"/>
    </location>
</feature>
<protein>
    <submittedName>
        <fullName evidence="2">Uncharacterized protein</fullName>
    </submittedName>
</protein>
<proteinExistence type="predicted"/>
<sequence>MVVRLLVRRPWPNPGPPFFRPRPAGPSPAAGNPTTPLWPGEATANPPLAG</sequence>